<reference evidence="10" key="1">
    <citation type="journal article" date="2020" name="mSystems">
        <title>Genome- and Community-Level Interaction Insights into Carbon Utilization and Element Cycling Functions of Hydrothermarchaeota in Hydrothermal Sediment.</title>
        <authorList>
            <person name="Zhou Z."/>
            <person name="Liu Y."/>
            <person name="Xu W."/>
            <person name="Pan J."/>
            <person name="Luo Z.H."/>
            <person name="Li M."/>
        </authorList>
    </citation>
    <scope>NUCLEOTIDE SEQUENCE [LARGE SCALE GENOMIC DNA]</scope>
    <source>
        <strain evidence="10">SpSt-897</strain>
    </source>
</reference>
<dbReference type="InterPro" id="IPR000114">
    <property type="entry name" value="Ribosomal_uL16_bact-type"/>
</dbReference>
<dbReference type="AlphaFoldDB" id="A0A7C3Z251"/>
<keyword evidence="2 7" id="KW-0820">tRNA-binding</keyword>
<dbReference type="SUPFAM" id="SSF54686">
    <property type="entry name" value="Ribosomal protein L16p/L10e"/>
    <property type="match status" value="1"/>
</dbReference>
<dbReference type="InterPro" id="IPR016180">
    <property type="entry name" value="Ribosomal_uL16_dom"/>
</dbReference>
<evidence type="ECO:0000256" key="1">
    <source>
        <dbReference type="ARBA" id="ARBA00008931"/>
    </source>
</evidence>
<dbReference type="PANTHER" id="PTHR12220:SF13">
    <property type="entry name" value="LARGE RIBOSOMAL SUBUNIT PROTEIN UL16M"/>
    <property type="match status" value="1"/>
</dbReference>
<dbReference type="EMBL" id="DTMF01000264">
    <property type="protein sequence ID" value="HGF34846.1"/>
    <property type="molecule type" value="Genomic_DNA"/>
</dbReference>
<dbReference type="PROSITE" id="PS00701">
    <property type="entry name" value="RIBOSOMAL_L16_2"/>
    <property type="match status" value="1"/>
</dbReference>
<dbReference type="CDD" id="cd01433">
    <property type="entry name" value="Ribosomal_L16_L10e"/>
    <property type="match status" value="1"/>
</dbReference>
<dbReference type="PRINTS" id="PR00060">
    <property type="entry name" value="RIBOSOMALL16"/>
</dbReference>
<dbReference type="NCBIfam" id="TIGR01164">
    <property type="entry name" value="rplP_bact"/>
    <property type="match status" value="1"/>
</dbReference>
<dbReference type="PROSITE" id="PS00586">
    <property type="entry name" value="RIBOSOMAL_L16_1"/>
    <property type="match status" value="1"/>
</dbReference>
<comment type="similarity">
    <text evidence="1 7 8">Belongs to the universal ribosomal protein uL16 family.</text>
</comment>
<evidence type="ECO:0000256" key="6">
    <source>
        <dbReference type="ARBA" id="ARBA00035198"/>
    </source>
</evidence>
<dbReference type="Pfam" id="PF00252">
    <property type="entry name" value="Ribosomal_L16"/>
    <property type="match status" value="1"/>
</dbReference>
<accession>A0A7C3Z251</accession>
<keyword evidence="3 7" id="KW-0699">rRNA-binding</keyword>
<comment type="subunit">
    <text evidence="7 9">Part of the 50S ribosomal subunit.</text>
</comment>
<evidence type="ECO:0000256" key="8">
    <source>
        <dbReference type="RuleBase" id="RU004413"/>
    </source>
</evidence>
<dbReference type="InterPro" id="IPR047873">
    <property type="entry name" value="Ribosomal_uL16"/>
</dbReference>
<evidence type="ECO:0000256" key="4">
    <source>
        <dbReference type="ARBA" id="ARBA00022980"/>
    </source>
</evidence>
<keyword evidence="7 9" id="KW-0694">RNA-binding</keyword>
<proteinExistence type="inferred from homology"/>
<dbReference type="Gene3D" id="3.90.1170.10">
    <property type="entry name" value="Ribosomal protein L10e/L16"/>
    <property type="match status" value="1"/>
</dbReference>
<evidence type="ECO:0000256" key="9">
    <source>
        <dbReference type="RuleBase" id="RU004414"/>
    </source>
</evidence>
<evidence type="ECO:0000256" key="7">
    <source>
        <dbReference type="HAMAP-Rule" id="MF_01342"/>
    </source>
</evidence>
<name>A0A7C3Z251_9BACT</name>
<organism evidence="10">
    <name type="scientific">Desulfobacca acetoxidans</name>
    <dbReference type="NCBI Taxonomy" id="60893"/>
    <lineage>
        <taxon>Bacteria</taxon>
        <taxon>Pseudomonadati</taxon>
        <taxon>Thermodesulfobacteriota</taxon>
        <taxon>Desulfobaccia</taxon>
        <taxon>Desulfobaccales</taxon>
        <taxon>Desulfobaccaceae</taxon>
        <taxon>Desulfobacca</taxon>
    </lineage>
</organism>
<dbReference type="InterPro" id="IPR020798">
    <property type="entry name" value="Ribosomal_uL16_CS"/>
</dbReference>
<dbReference type="GO" id="GO:0022625">
    <property type="term" value="C:cytosolic large ribosomal subunit"/>
    <property type="evidence" value="ECO:0007669"/>
    <property type="project" value="TreeGrafter"/>
</dbReference>
<evidence type="ECO:0000313" key="10">
    <source>
        <dbReference type="EMBL" id="HGF34846.1"/>
    </source>
</evidence>
<protein>
    <recommendedName>
        <fullName evidence="6 7">Large ribosomal subunit protein uL16</fullName>
    </recommendedName>
</protein>
<gene>
    <name evidence="7" type="primary">rplP</name>
    <name evidence="10" type="ORF">ENW96_10740</name>
</gene>
<evidence type="ECO:0000256" key="3">
    <source>
        <dbReference type="ARBA" id="ARBA00022730"/>
    </source>
</evidence>
<keyword evidence="4 7" id="KW-0689">Ribosomal protein</keyword>
<dbReference type="HAMAP" id="MF_01342">
    <property type="entry name" value="Ribosomal_uL16"/>
    <property type="match status" value="1"/>
</dbReference>
<comment type="caution">
    <text evidence="10">The sequence shown here is derived from an EMBL/GenBank/DDBJ whole genome shotgun (WGS) entry which is preliminary data.</text>
</comment>
<comment type="function">
    <text evidence="7 9">Binds 23S rRNA and is also seen to make contacts with the A and possibly P site tRNAs.</text>
</comment>
<dbReference type="GO" id="GO:0006412">
    <property type="term" value="P:translation"/>
    <property type="evidence" value="ECO:0007669"/>
    <property type="project" value="UniProtKB-UniRule"/>
</dbReference>
<dbReference type="GO" id="GO:0000049">
    <property type="term" value="F:tRNA binding"/>
    <property type="evidence" value="ECO:0007669"/>
    <property type="project" value="UniProtKB-KW"/>
</dbReference>
<dbReference type="FunFam" id="3.90.1170.10:FF:000001">
    <property type="entry name" value="50S ribosomal protein L16"/>
    <property type="match status" value="1"/>
</dbReference>
<sequence length="144" mass="15906">MLSPKRVKHRKVQKGRRKGMAMRGNSLAFGDFGLMALEPAWITNQQIEAARIAITRHVKRGGKIWIRIFPDKPFTKKPAETRMGKGKGSPEGWVAVVRPGRILYELAGVSPEVAKEALRLAAMKLPIPTKILVRETTPGVAEAS</sequence>
<dbReference type="GO" id="GO:0003735">
    <property type="term" value="F:structural constituent of ribosome"/>
    <property type="evidence" value="ECO:0007669"/>
    <property type="project" value="InterPro"/>
</dbReference>
<dbReference type="GO" id="GO:0019843">
    <property type="term" value="F:rRNA binding"/>
    <property type="evidence" value="ECO:0007669"/>
    <property type="project" value="UniProtKB-UniRule"/>
</dbReference>
<evidence type="ECO:0000256" key="5">
    <source>
        <dbReference type="ARBA" id="ARBA00023274"/>
    </source>
</evidence>
<dbReference type="InterPro" id="IPR036920">
    <property type="entry name" value="Ribosomal_uL16_sf"/>
</dbReference>
<evidence type="ECO:0000256" key="2">
    <source>
        <dbReference type="ARBA" id="ARBA00022555"/>
    </source>
</evidence>
<keyword evidence="5 7" id="KW-0687">Ribonucleoprotein</keyword>
<dbReference type="PANTHER" id="PTHR12220">
    <property type="entry name" value="50S/60S RIBOSOMAL PROTEIN L16"/>
    <property type="match status" value="1"/>
</dbReference>